<keyword evidence="2" id="KW-0732">Signal</keyword>
<reference evidence="3 4" key="1">
    <citation type="submission" date="2020-08" db="EMBL/GenBank/DDBJ databases">
        <title>Genomic Encyclopedia of Archaeal and Bacterial Type Strains, Phase II (KMG-II): from individual species to whole genera.</title>
        <authorList>
            <person name="Goeker M."/>
        </authorList>
    </citation>
    <scope>NUCLEOTIDE SEQUENCE [LARGE SCALE GENOMIC DNA]</scope>
    <source>
        <strain evidence="3 4">DSM 43850</strain>
    </source>
</reference>
<feature type="signal peptide" evidence="2">
    <location>
        <begin position="1"/>
        <end position="29"/>
    </location>
</feature>
<accession>A0ABR6BB61</accession>
<gene>
    <name evidence="3" type="ORF">BC739_001303</name>
</gene>
<comment type="caution">
    <text evidence="3">The sequence shown here is derived from an EMBL/GenBank/DDBJ whole genome shotgun (WGS) entry which is preliminary data.</text>
</comment>
<protein>
    <submittedName>
        <fullName evidence="3">Uncharacterized protein</fullName>
    </submittedName>
</protein>
<feature type="region of interest" description="Disordered" evidence="1">
    <location>
        <begin position="61"/>
        <end position="90"/>
    </location>
</feature>
<evidence type="ECO:0000256" key="1">
    <source>
        <dbReference type="SAM" id="MobiDB-lite"/>
    </source>
</evidence>
<organism evidence="3 4">
    <name type="scientific">Kutzneria viridogrisea</name>
    <dbReference type="NCBI Taxonomy" id="47990"/>
    <lineage>
        <taxon>Bacteria</taxon>
        <taxon>Bacillati</taxon>
        <taxon>Actinomycetota</taxon>
        <taxon>Actinomycetes</taxon>
        <taxon>Pseudonocardiales</taxon>
        <taxon>Pseudonocardiaceae</taxon>
        <taxon>Kutzneria</taxon>
    </lineage>
</organism>
<feature type="chain" id="PRO_5047365648" evidence="2">
    <location>
        <begin position="30"/>
        <end position="90"/>
    </location>
</feature>
<dbReference type="EMBL" id="JACJID010000001">
    <property type="protein sequence ID" value="MBA8924106.1"/>
    <property type="molecule type" value="Genomic_DNA"/>
</dbReference>
<keyword evidence="4" id="KW-1185">Reference proteome</keyword>
<name>A0ABR6BB61_9PSEU</name>
<evidence type="ECO:0000256" key="2">
    <source>
        <dbReference type="SAM" id="SignalP"/>
    </source>
</evidence>
<dbReference type="Proteomes" id="UP000517916">
    <property type="component" value="Unassembled WGS sequence"/>
</dbReference>
<dbReference type="RefSeq" id="WP_182836594.1">
    <property type="nucleotide sequence ID" value="NZ_BAAABQ010000065.1"/>
</dbReference>
<proteinExistence type="predicted"/>
<sequence length="90" mass="9302">MPNPITRLVRAVVLATPALLFAGAAVASAHTPDVAARFDHVATHASPNGVNPLGTWSANMGRDQCFLPPHSAHPQPGTGAIPAPPPDRTR</sequence>
<evidence type="ECO:0000313" key="4">
    <source>
        <dbReference type="Proteomes" id="UP000517916"/>
    </source>
</evidence>
<evidence type="ECO:0000313" key="3">
    <source>
        <dbReference type="EMBL" id="MBA8924106.1"/>
    </source>
</evidence>